<dbReference type="EMBL" id="CP159342">
    <property type="protein sequence ID" value="XCH77145.1"/>
    <property type="molecule type" value="Genomic_DNA"/>
</dbReference>
<dbReference type="GO" id="GO:0016780">
    <property type="term" value="F:phosphotransferase activity, for other substituted phosphate groups"/>
    <property type="evidence" value="ECO:0007669"/>
    <property type="project" value="TreeGrafter"/>
</dbReference>
<accession>A0AAU7MFP0</accession>
<dbReference type="EC" id="2.7.8.-" evidence="5"/>
<dbReference type="PANTHER" id="PTHR30576:SF8">
    <property type="entry name" value="UNDECAPRENYL-PHOSPHATE GALACTOSE PHOSPHOTRANSFERASE"/>
    <property type="match status" value="1"/>
</dbReference>
<comment type="similarity">
    <text evidence="1">Belongs to the bacterial sugar transferase family.</text>
</comment>
<keyword evidence="3" id="KW-1133">Transmembrane helix</keyword>
<evidence type="ECO:0000259" key="4">
    <source>
        <dbReference type="Pfam" id="PF02397"/>
    </source>
</evidence>
<dbReference type="InterPro" id="IPR003362">
    <property type="entry name" value="Bact_transf"/>
</dbReference>
<sequence length="245" mass="27312">MTRNAPGAFPFDLLTPPRPRGDSRPYDHVKRALDVVGSALLLVLTAPLMLIVALVVLTTLGRPVLFRHPRPGRHGELFQMVKFRTMHHVDPTRGRVADADRLTGIGRWLRTCSLDELPELWNVLRGDMSLIGPRPLLVRYLDRYTPEQARRHEVRPGITGLAQVRGRNSLTWEKKFEYDVEYVDTRSFRLDLRILAATVRVVLSRQDVSAPGVVTGCEFLGTAAGRDGIRAAADAGPDGIPMLPV</sequence>
<proteinExistence type="inferred from homology"/>
<reference evidence="6" key="2">
    <citation type="submission" date="2024-06" db="EMBL/GenBank/DDBJ databases">
        <title>Micromonospora mangrovi CCTCC AA 2012012 genome sequences.</title>
        <authorList>
            <person name="Gao J."/>
        </authorList>
    </citation>
    <scope>NUCLEOTIDE SEQUENCE</scope>
    <source>
        <strain evidence="6">CCTCC AA 2012012</strain>
    </source>
</reference>
<evidence type="ECO:0000313" key="6">
    <source>
        <dbReference type="EMBL" id="XCH77145.1"/>
    </source>
</evidence>
<keyword evidence="3" id="KW-0812">Transmembrane</keyword>
<organism evidence="5">
    <name type="scientific">Micromonospora sp. CCTCC AA 2012012</name>
    <dbReference type="NCBI Taxonomy" id="3111921"/>
    <lineage>
        <taxon>Bacteria</taxon>
        <taxon>Bacillati</taxon>
        <taxon>Actinomycetota</taxon>
        <taxon>Actinomycetes</taxon>
        <taxon>Micromonosporales</taxon>
        <taxon>Micromonosporaceae</taxon>
        <taxon>Micromonospora</taxon>
    </lineage>
</organism>
<evidence type="ECO:0000256" key="1">
    <source>
        <dbReference type="ARBA" id="ARBA00006464"/>
    </source>
</evidence>
<evidence type="ECO:0000313" key="5">
    <source>
        <dbReference type="EMBL" id="XBP96440.1"/>
    </source>
</evidence>
<dbReference type="EMBL" id="CP157762">
    <property type="protein sequence ID" value="XBP96440.1"/>
    <property type="molecule type" value="Genomic_DNA"/>
</dbReference>
<keyword evidence="3" id="KW-0472">Membrane</keyword>
<name>A0AAU7MFP0_9ACTN</name>
<evidence type="ECO:0000256" key="2">
    <source>
        <dbReference type="SAM" id="MobiDB-lite"/>
    </source>
</evidence>
<feature type="domain" description="Bacterial sugar transferase" evidence="4">
    <location>
        <begin position="30"/>
        <end position="203"/>
    </location>
</feature>
<feature type="transmembrane region" description="Helical" evidence="3">
    <location>
        <begin position="35"/>
        <end position="60"/>
    </location>
</feature>
<feature type="region of interest" description="Disordered" evidence="2">
    <location>
        <begin position="1"/>
        <end position="23"/>
    </location>
</feature>
<dbReference type="RefSeq" id="WP_350938170.1">
    <property type="nucleotide sequence ID" value="NZ_CP157762.1"/>
</dbReference>
<dbReference type="PANTHER" id="PTHR30576">
    <property type="entry name" value="COLANIC BIOSYNTHESIS UDP-GLUCOSE LIPID CARRIER TRANSFERASE"/>
    <property type="match status" value="1"/>
</dbReference>
<dbReference type="Pfam" id="PF02397">
    <property type="entry name" value="Bac_transf"/>
    <property type="match status" value="1"/>
</dbReference>
<gene>
    <name evidence="6" type="ORF">ABUL08_13985</name>
    <name evidence="5" type="ORF">VK199_13925</name>
</gene>
<dbReference type="AlphaFoldDB" id="A0AAU7MFP0"/>
<reference evidence="5" key="1">
    <citation type="submission" date="2024-01" db="EMBL/GenBank/DDBJ databases">
        <title>The genome sequence of Micromonospora mangrovi CCTCC AA 2012012.</title>
        <authorList>
            <person name="Gao J."/>
        </authorList>
    </citation>
    <scope>NUCLEOTIDE SEQUENCE</scope>
    <source>
        <strain evidence="5">CCTCC AA 2012012</strain>
    </source>
</reference>
<protein>
    <submittedName>
        <fullName evidence="5">Sugar transferase</fullName>
        <ecNumber evidence="5">2.7.8.-</ecNumber>
    </submittedName>
</protein>
<keyword evidence="5" id="KW-0808">Transferase</keyword>
<evidence type="ECO:0000256" key="3">
    <source>
        <dbReference type="SAM" id="Phobius"/>
    </source>
</evidence>